<reference evidence="2" key="2">
    <citation type="submission" date="2020-11" db="EMBL/GenBank/DDBJ databases">
        <authorList>
            <person name="McCartney M.A."/>
            <person name="Auch B."/>
            <person name="Kono T."/>
            <person name="Mallez S."/>
            <person name="Becker A."/>
            <person name="Gohl D.M."/>
            <person name="Silverstein K.A.T."/>
            <person name="Koren S."/>
            <person name="Bechman K.B."/>
            <person name="Herman A."/>
            <person name="Abrahante J.E."/>
            <person name="Garbe J."/>
        </authorList>
    </citation>
    <scope>NUCLEOTIDE SEQUENCE</scope>
    <source>
        <strain evidence="2">Duluth1</strain>
        <tissue evidence="2">Whole animal</tissue>
    </source>
</reference>
<proteinExistence type="predicted"/>
<evidence type="ECO:0000313" key="2">
    <source>
        <dbReference type="EMBL" id="KAH3791393.1"/>
    </source>
</evidence>
<evidence type="ECO:0000313" key="3">
    <source>
        <dbReference type="Proteomes" id="UP000828390"/>
    </source>
</evidence>
<feature type="region of interest" description="Disordered" evidence="1">
    <location>
        <begin position="122"/>
        <end position="150"/>
    </location>
</feature>
<keyword evidence="3" id="KW-1185">Reference proteome</keyword>
<organism evidence="2 3">
    <name type="scientific">Dreissena polymorpha</name>
    <name type="common">Zebra mussel</name>
    <name type="synonym">Mytilus polymorpha</name>
    <dbReference type="NCBI Taxonomy" id="45954"/>
    <lineage>
        <taxon>Eukaryota</taxon>
        <taxon>Metazoa</taxon>
        <taxon>Spiralia</taxon>
        <taxon>Lophotrochozoa</taxon>
        <taxon>Mollusca</taxon>
        <taxon>Bivalvia</taxon>
        <taxon>Autobranchia</taxon>
        <taxon>Heteroconchia</taxon>
        <taxon>Euheterodonta</taxon>
        <taxon>Imparidentia</taxon>
        <taxon>Neoheterodontei</taxon>
        <taxon>Myida</taxon>
        <taxon>Dreissenoidea</taxon>
        <taxon>Dreissenidae</taxon>
        <taxon>Dreissena</taxon>
    </lineage>
</organism>
<gene>
    <name evidence="2" type="ORF">DPMN_144878</name>
</gene>
<dbReference type="Proteomes" id="UP000828390">
    <property type="component" value="Unassembled WGS sequence"/>
</dbReference>
<comment type="caution">
    <text evidence="2">The sequence shown here is derived from an EMBL/GenBank/DDBJ whole genome shotgun (WGS) entry which is preliminary data.</text>
</comment>
<dbReference type="AlphaFoldDB" id="A0A9D4F3Y4"/>
<sequence>MIYRLLGNLHIVTQYIVYRVSPLRKEGRDYRSHYRDSSLPIRKKVRALIRDSVIKLNCIRESDKTPEETSRACTAGWKKILLVTIRNFSVSVRQKGKGRDERKDSDNDVRTFHIYAAIDDDDSYAQVDDKDDDDDDDNGDYDNDGYIGKT</sequence>
<name>A0A9D4F3Y4_DREPO</name>
<protein>
    <submittedName>
        <fullName evidence="2">Uncharacterized protein</fullName>
    </submittedName>
</protein>
<evidence type="ECO:0000256" key="1">
    <source>
        <dbReference type="SAM" id="MobiDB-lite"/>
    </source>
</evidence>
<feature type="compositionally biased region" description="Acidic residues" evidence="1">
    <location>
        <begin position="122"/>
        <end position="143"/>
    </location>
</feature>
<accession>A0A9D4F3Y4</accession>
<reference evidence="2" key="1">
    <citation type="journal article" date="2019" name="bioRxiv">
        <title>The Genome of the Zebra Mussel, Dreissena polymorpha: A Resource for Invasive Species Research.</title>
        <authorList>
            <person name="McCartney M.A."/>
            <person name="Auch B."/>
            <person name="Kono T."/>
            <person name="Mallez S."/>
            <person name="Zhang Y."/>
            <person name="Obille A."/>
            <person name="Becker A."/>
            <person name="Abrahante J.E."/>
            <person name="Garbe J."/>
            <person name="Badalamenti J.P."/>
            <person name="Herman A."/>
            <person name="Mangelson H."/>
            <person name="Liachko I."/>
            <person name="Sullivan S."/>
            <person name="Sone E.D."/>
            <person name="Koren S."/>
            <person name="Silverstein K.A.T."/>
            <person name="Beckman K.B."/>
            <person name="Gohl D.M."/>
        </authorList>
    </citation>
    <scope>NUCLEOTIDE SEQUENCE</scope>
    <source>
        <strain evidence="2">Duluth1</strain>
        <tissue evidence="2">Whole animal</tissue>
    </source>
</reference>
<dbReference type="EMBL" id="JAIWYP010000007">
    <property type="protein sequence ID" value="KAH3791393.1"/>
    <property type="molecule type" value="Genomic_DNA"/>
</dbReference>